<proteinExistence type="predicted"/>
<dbReference type="EMBL" id="ACZK01000024">
    <property type="protein sequence ID" value="EHG22474.1"/>
    <property type="molecule type" value="Genomic_DNA"/>
</dbReference>
<reference evidence="3 4" key="1">
    <citation type="submission" date="2011-08" db="EMBL/GenBank/DDBJ databases">
        <title>The Genome Sequence of Prevotella sp. oral taxon 302 str. F0323.</title>
        <authorList>
            <consortium name="The Broad Institute Genome Sequencing Platform"/>
            <person name="Earl A."/>
            <person name="Ward D."/>
            <person name="Feldgarden M."/>
            <person name="Gevers D."/>
            <person name="Izard J."/>
            <person name="Blanton J.M."/>
            <person name="Baranova O.V."/>
            <person name="Tanner A.C."/>
            <person name="Dewhirst F.E."/>
            <person name="Young S.K."/>
            <person name="Zeng Q."/>
            <person name="Gargeya S."/>
            <person name="Fitzgerald M."/>
            <person name="Haas B."/>
            <person name="Abouelleil A."/>
            <person name="Alvarado L."/>
            <person name="Arachchi H.M."/>
            <person name="Berlin A."/>
            <person name="Brown A."/>
            <person name="Chapman S.B."/>
            <person name="Chen Z."/>
            <person name="Dunbar C."/>
            <person name="Freedman E."/>
            <person name="Gearin G."/>
            <person name="Gellesch M."/>
            <person name="Goldberg J."/>
            <person name="Griggs A."/>
            <person name="Gujja S."/>
            <person name="Heiman D."/>
            <person name="Howarth C."/>
            <person name="Larson L."/>
            <person name="Lui A."/>
            <person name="MacDonald P.J.P."/>
            <person name="Montmayeur A."/>
            <person name="Murphy C."/>
            <person name="Neiman D."/>
            <person name="Pearson M."/>
            <person name="Priest M."/>
            <person name="Roberts A."/>
            <person name="Saif S."/>
            <person name="Shea T."/>
            <person name="Shenoy N."/>
            <person name="Sisk P."/>
            <person name="Stolte C."/>
            <person name="Sykes S."/>
            <person name="Wortman J."/>
            <person name="Nusbaum C."/>
            <person name="Birren B."/>
        </authorList>
    </citation>
    <scope>NUCLEOTIDE SEQUENCE [LARGE SCALE GENOMIC DNA]</scope>
    <source>
        <strain evidence="3 4">F0323</strain>
    </source>
</reference>
<dbReference type="STRING" id="679199.HMPREF9332_01484"/>
<dbReference type="Pfam" id="PF21544">
    <property type="entry name" value="PorZ_N_b_propeller"/>
    <property type="match status" value="1"/>
</dbReference>
<dbReference type="PATRIC" id="fig|679199.3.peg.1660"/>
<dbReference type="SUPFAM" id="SSF101898">
    <property type="entry name" value="NHL repeat"/>
    <property type="match status" value="1"/>
</dbReference>
<comment type="caution">
    <text evidence="3">The sequence shown here is derived from an EMBL/GenBank/DDBJ whole genome shotgun (WGS) entry which is preliminary data.</text>
</comment>
<accession>G5GD33</accession>
<evidence type="ECO:0000313" key="3">
    <source>
        <dbReference type="EMBL" id="EHG22474.1"/>
    </source>
</evidence>
<protein>
    <recommendedName>
        <fullName evidence="2">PorZ N-terminal beta-propeller domain-containing protein</fullName>
    </recommendedName>
</protein>
<dbReference type="SUPFAM" id="SSF69322">
    <property type="entry name" value="Tricorn protease domain 2"/>
    <property type="match status" value="1"/>
</dbReference>
<evidence type="ECO:0000259" key="2">
    <source>
        <dbReference type="Pfam" id="PF21544"/>
    </source>
</evidence>
<keyword evidence="1" id="KW-0732">Signal</keyword>
<keyword evidence="4" id="KW-1185">Reference proteome</keyword>
<dbReference type="Proteomes" id="UP000015993">
    <property type="component" value="Unassembled WGS sequence"/>
</dbReference>
<name>G5GD33_9BACT</name>
<dbReference type="Pfam" id="PF07494">
    <property type="entry name" value="Reg_prop"/>
    <property type="match status" value="1"/>
</dbReference>
<dbReference type="SUPFAM" id="SSF63829">
    <property type="entry name" value="Calcium-dependent phosphotriesterase"/>
    <property type="match status" value="1"/>
</dbReference>
<dbReference type="AlphaFoldDB" id="G5GD33"/>
<dbReference type="InterPro" id="IPR048954">
    <property type="entry name" value="PorZ_N"/>
</dbReference>
<dbReference type="Gene3D" id="2.130.10.10">
    <property type="entry name" value="YVTN repeat-like/Quinoprotein amine dehydrogenase"/>
    <property type="match status" value="1"/>
</dbReference>
<dbReference type="HOGENOM" id="CLU_018865_0_0_10"/>
<dbReference type="OrthoDB" id="9807410at2"/>
<dbReference type="eggNOG" id="COG3292">
    <property type="taxonomic scope" value="Bacteria"/>
</dbReference>
<evidence type="ECO:0000256" key="1">
    <source>
        <dbReference type="SAM" id="SignalP"/>
    </source>
</evidence>
<feature type="signal peptide" evidence="1">
    <location>
        <begin position="1"/>
        <end position="26"/>
    </location>
</feature>
<feature type="chain" id="PRO_5003476930" description="PorZ N-terminal beta-propeller domain-containing protein" evidence="1">
    <location>
        <begin position="27"/>
        <end position="776"/>
    </location>
</feature>
<organism evidence="3 4">
    <name type="scientific">Alloprevotella rava F0323</name>
    <dbReference type="NCBI Taxonomy" id="679199"/>
    <lineage>
        <taxon>Bacteria</taxon>
        <taxon>Pseudomonadati</taxon>
        <taxon>Bacteroidota</taxon>
        <taxon>Bacteroidia</taxon>
        <taxon>Bacteroidales</taxon>
        <taxon>Prevotellaceae</taxon>
        <taxon>Alloprevotella</taxon>
    </lineage>
</organism>
<gene>
    <name evidence="3" type="ORF">HMPREF9332_01484</name>
</gene>
<feature type="domain" description="PorZ N-terminal beta-propeller" evidence="2">
    <location>
        <begin position="51"/>
        <end position="201"/>
    </location>
</feature>
<dbReference type="InterPro" id="IPR011110">
    <property type="entry name" value="Reg_prop"/>
</dbReference>
<sequence length="776" mass="84173">MTIFIRMRKLSILLATLLLVFVTASATPTDGWTLFPAYHNCIFNQPAADRVYALYDGNLLSYSPADSEVRQLTKLTGLSDKSVSLMGYSTTQRCLVLVYANANIDLLFDNGHIVNIPQLKTGSDGTAALNALNVSGDWAALATSTGVVVIDLKKREVKGSYVLGTNCRAAAIFNGAIFAARNRALTYCLLSDNPSDATRWQTARSETALQLMPFAGRLFYSSAAGLYALKGSPAAGNLTVSQLSASVFTSFYADAQKAVFANASEVDVCEATNPDHLSSYAASASWKQVSRANNGTFWVTTSDGQLQAYKLSGSAFQAVETSIGGYGPKRDLCYYMSYVGPRLLVAGGRLDPYDRVHYPATLMTYENSRWSSFQESGVATQTGVVYRDITSVIQDPADASHHFATSTTGLYEFRNQQFSKYYSNDNAALQSAVPDGNKRYIRLDGLSYDKQGNLWMVNNQVDTVLRVLLADGSWAKVYSPSLRMAPTLERTLIDGNNNLWVASRRTVSNHVSGLLCLNFNSTPANLSDDVERYRSTALNEDGTRVDLQSVYALAQDRSGWLWVGTASGVFVVEKPADWFKENFTITQVKVPRNDGTNYADYLLANVPVSSVAVDGANRKWLGTYGSGLYLVSPDGTKILAHFTAAQTPLLSDNIYSLAVNSETGEVMIGTDAGLCSYQGKATRPYEKLDEQQVKVYPNPVRPDYHGNVTITGLTENSEVKVMTTGGQVVASGQSLGGSFVWNACNQNGQRVATGVYYILVVTADADSGIVAKVAVI</sequence>
<evidence type="ECO:0000313" key="4">
    <source>
        <dbReference type="Proteomes" id="UP000015993"/>
    </source>
</evidence>
<dbReference type="InterPro" id="IPR015943">
    <property type="entry name" value="WD40/YVTN_repeat-like_dom_sf"/>
</dbReference>